<feature type="region of interest" description="Disordered" evidence="1">
    <location>
        <begin position="1"/>
        <end position="74"/>
    </location>
</feature>
<gene>
    <name evidence="2" type="ORF">SPARVUS_LOCUS16447581</name>
</gene>
<feature type="compositionally biased region" description="Polar residues" evidence="1">
    <location>
        <begin position="42"/>
        <end position="51"/>
    </location>
</feature>
<evidence type="ECO:0000256" key="1">
    <source>
        <dbReference type="SAM" id="MobiDB-lite"/>
    </source>
</evidence>
<sequence length="74" mass="7972">MYTNKSSQDGRVRNNQADKVPKEQAGEWSGIAEVRTGGVHSESGSKQNQAGTDRMQAQGLMGNIHQGTDCRSGH</sequence>
<organism evidence="2 3">
    <name type="scientific">Staurois parvus</name>
    <dbReference type="NCBI Taxonomy" id="386267"/>
    <lineage>
        <taxon>Eukaryota</taxon>
        <taxon>Metazoa</taxon>
        <taxon>Chordata</taxon>
        <taxon>Craniata</taxon>
        <taxon>Vertebrata</taxon>
        <taxon>Euteleostomi</taxon>
        <taxon>Amphibia</taxon>
        <taxon>Batrachia</taxon>
        <taxon>Anura</taxon>
        <taxon>Neobatrachia</taxon>
        <taxon>Ranoidea</taxon>
        <taxon>Ranidae</taxon>
        <taxon>Staurois</taxon>
    </lineage>
</organism>
<feature type="non-terminal residue" evidence="2">
    <location>
        <position position="74"/>
    </location>
</feature>
<evidence type="ECO:0000313" key="2">
    <source>
        <dbReference type="EMBL" id="CAI9623310.1"/>
    </source>
</evidence>
<feature type="compositionally biased region" description="Polar residues" evidence="1">
    <location>
        <begin position="1"/>
        <end position="17"/>
    </location>
</feature>
<proteinExistence type="predicted"/>
<reference evidence="2" key="1">
    <citation type="submission" date="2023-05" db="EMBL/GenBank/DDBJ databases">
        <authorList>
            <person name="Stuckert A."/>
        </authorList>
    </citation>
    <scope>NUCLEOTIDE SEQUENCE</scope>
</reference>
<accession>A0ABN9HSU6</accession>
<keyword evidence="3" id="KW-1185">Reference proteome</keyword>
<comment type="caution">
    <text evidence="2">The sequence shown here is derived from an EMBL/GenBank/DDBJ whole genome shotgun (WGS) entry which is preliminary data.</text>
</comment>
<dbReference type="Proteomes" id="UP001162483">
    <property type="component" value="Unassembled WGS sequence"/>
</dbReference>
<evidence type="ECO:0000313" key="3">
    <source>
        <dbReference type="Proteomes" id="UP001162483"/>
    </source>
</evidence>
<name>A0ABN9HSU6_9NEOB</name>
<dbReference type="EMBL" id="CATNWA010021619">
    <property type="protein sequence ID" value="CAI9623310.1"/>
    <property type="molecule type" value="Genomic_DNA"/>
</dbReference>
<protein>
    <submittedName>
        <fullName evidence="2">Uncharacterized protein</fullName>
    </submittedName>
</protein>